<evidence type="ECO:0000256" key="3">
    <source>
        <dbReference type="ARBA" id="ARBA00022801"/>
    </source>
</evidence>
<dbReference type="Gene3D" id="3.40.50.10310">
    <property type="entry name" value="Creatininase"/>
    <property type="match status" value="1"/>
</dbReference>
<dbReference type="RefSeq" id="WP_104439790.1">
    <property type="nucleotide sequence ID" value="NZ_PTJA01000022.1"/>
</dbReference>
<gene>
    <name evidence="6" type="ORF">BXY41_12210</name>
</gene>
<dbReference type="Proteomes" id="UP000237749">
    <property type="component" value="Unassembled WGS sequence"/>
</dbReference>
<evidence type="ECO:0000256" key="1">
    <source>
        <dbReference type="ARBA" id="ARBA00001947"/>
    </source>
</evidence>
<dbReference type="SUPFAM" id="SSF102215">
    <property type="entry name" value="Creatininase"/>
    <property type="match status" value="1"/>
</dbReference>
<dbReference type="AlphaFoldDB" id="A0A2S6HB93"/>
<comment type="cofactor">
    <cofactor evidence="1">
        <name>Zn(2+)</name>
        <dbReference type="ChEBI" id="CHEBI:29105"/>
    </cofactor>
</comment>
<keyword evidence="3 6" id="KW-0378">Hydrolase</keyword>
<dbReference type="PANTHER" id="PTHR35005">
    <property type="entry name" value="3-DEHYDRO-SCYLLO-INOSOSE HYDROLASE"/>
    <property type="match status" value="1"/>
</dbReference>
<keyword evidence="2" id="KW-0479">Metal-binding</keyword>
<evidence type="ECO:0000256" key="2">
    <source>
        <dbReference type="ARBA" id="ARBA00022723"/>
    </source>
</evidence>
<proteinExistence type="inferred from homology"/>
<keyword evidence="7" id="KW-1185">Reference proteome</keyword>
<evidence type="ECO:0000256" key="5">
    <source>
        <dbReference type="ARBA" id="ARBA00024029"/>
    </source>
</evidence>
<evidence type="ECO:0000256" key="4">
    <source>
        <dbReference type="ARBA" id="ARBA00022833"/>
    </source>
</evidence>
<dbReference type="PANTHER" id="PTHR35005:SF1">
    <property type="entry name" value="2-AMINO-5-FORMYLAMINO-6-RIBOSYLAMINOPYRIMIDIN-4(3H)-ONE 5'-MONOPHOSPHATE DEFORMYLASE"/>
    <property type="match status" value="1"/>
</dbReference>
<dbReference type="InterPro" id="IPR003785">
    <property type="entry name" value="Creatininase/forma_Hydrolase"/>
</dbReference>
<dbReference type="GO" id="GO:0016811">
    <property type="term" value="F:hydrolase activity, acting on carbon-nitrogen (but not peptide) bonds, in linear amides"/>
    <property type="evidence" value="ECO:0007669"/>
    <property type="project" value="TreeGrafter"/>
</dbReference>
<name>A0A2S6HB93_9FIRM</name>
<dbReference type="InterPro" id="IPR024087">
    <property type="entry name" value="Creatininase-like_sf"/>
</dbReference>
<organism evidence="6 7">
    <name type="scientific">Lacrimispora xylanisolvens</name>
    <dbReference type="NCBI Taxonomy" id="384636"/>
    <lineage>
        <taxon>Bacteria</taxon>
        <taxon>Bacillati</taxon>
        <taxon>Bacillota</taxon>
        <taxon>Clostridia</taxon>
        <taxon>Lachnospirales</taxon>
        <taxon>Lachnospiraceae</taxon>
        <taxon>Lacrimispora</taxon>
    </lineage>
</organism>
<protein>
    <submittedName>
        <fullName evidence="6">Creatinine amidohydrolase</fullName>
    </submittedName>
</protein>
<comment type="similarity">
    <text evidence="5">Belongs to the creatininase superfamily.</text>
</comment>
<accession>A0A2S6HB93</accession>
<dbReference type="EMBL" id="PTJA01000022">
    <property type="protein sequence ID" value="PPK74722.1"/>
    <property type="molecule type" value="Genomic_DNA"/>
</dbReference>
<comment type="caution">
    <text evidence="6">The sequence shown here is derived from an EMBL/GenBank/DDBJ whole genome shotgun (WGS) entry which is preliminary data.</text>
</comment>
<evidence type="ECO:0000313" key="6">
    <source>
        <dbReference type="EMBL" id="PPK74722.1"/>
    </source>
</evidence>
<dbReference type="GO" id="GO:0046872">
    <property type="term" value="F:metal ion binding"/>
    <property type="evidence" value="ECO:0007669"/>
    <property type="project" value="UniProtKB-KW"/>
</dbReference>
<sequence>MKTHILNKMRNVEVEEYLDRGRDVIFIPVGTVELHGDLPLDCETIYVEAIAEKMAEATDSLSLTGLPFFYPGATRTGRGTVYLSIAEGASYLRQLSDSLLKQGFRKQIFVSGHGPAYLTINSFIMDAFHDKKVPFVHISLLQAIQIAKDNGWQVKGMPFKELMYGAYKQMNQLDYLFVDPDAVQKEEPVHAASQNPLKSAVQRLNAVATSPGNVGFFYEEFSDHGGGEGCRSVAERDELALKGTKMIDDFVRFFNPQQVIDDLNQIDLATQEHIIPRYPHLK</sequence>
<reference evidence="6 7" key="1">
    <citation type="submission" date="2018-02" db="EMBL/GenBank/DDBJ databases">
        <title>Genomic Encyclopedia of Archaeal and Bacterial Type Strains, Phase II (KMG-II): from individual species to whole genera.</title>
        <authorList>
            <person name="Goeker M."/>
        </authorList>
    </citation>
    <scope>NUCLEOTIDE SEQUENCE [LARGE SCALE GENOMIC DNA]</scope>
    <source>
        <strain evidence="6 7">DSM 3808</strain>
    </source>
</reference>
<dbReference type="OrthoDB" id="9801445at2"/>
<dbReference type="Pfam" id="PF02633">
    <property type="entry name" value="Creatininase"/>
    <property type="match status" value="1"/>
</dbReference>
<dbReference type="GO" id="GO:0009231">
    <property type="term" value="P:riboflavin biosynthetic process"/>
    <property type="evidence" value="ECO:0007669"/>
    <property type="project" value="TreeGrafter"/>
</dbReference>
<evidence type="ECO:0000313" key="7">
    <source>
        <dbReference type="Proteomes" id="UP000237749"/>
    </source>
</evidence>
<keyword evidence="4" id="KW-0862">Zinc</keyword>